<feature type="transmembrane region" description="Helical" evidence="7">
    <location>
        <begin position="244"/>
        <end position="268"/>
    </location>
</feature>
<keyword evidence="6 7" id="KW-0472">Membrane</keyword>
<feature type="transmembrane region" description="Helical" evidence="7">
    <location>
        <begin position="214"/>
        <end position="238"/>
    </location>
</feature>
<feature type="domain" description="Mechanosensitive ion channel MscS C-terminal" evidence="10">
    <location>
        <begin position="418"/>
        <end position="490"/>
    </location>
</feature>
<feature type="signal peptide" evidence="8">
    <location>
        <begin position="1"/>
        <end position="20"/>
    </location>
</feature>
<proteinExistence type="inferred from homology"/>
<keyword evidence="4 7" id="KW-0812">Transmembrane</keyword>
<protein>
    <submittedName>
        <fullName evidence="11">MscS family membrane protein</fullName>
    </submittedName>
</protein>
<evidence type="ECO:0000313" key="12">
    <source>
        <dbReference type="Proteomes" id="UP000184474"/>
    </source>
</evidence>
<dbReference type="Gene3D" id="3.30.70.100">
    <property type="match status" value="1"/>
</dbReference>
<dbReference type="InterPro" id="IPR011066">
    <property type="entry name" value="MscS_channel_C_sf"/>
</dbReference>
<keyword evidence="12" id="KW-1185">Reference proteome</keyword>
<feature type="transmembrane region" description="Helical" evidence="7">
    <location>
        <begin position="317"/>
        <end position="336"/>
    </location>
</feature>
<dbReference type="AlphaFoldDB" id="A0A1M6NGW8"/>
<sequence>MYMRHLFTLLFLFLSLSTLAHVQKDTITSRLESPYETLKTFSTNIKSGSRNLPAASIVFNNPSLKQEEKEKYAVKLEQILEGAGIFIFFDEVPKSKDYYDSLTNEYRYVINKNYPEIFIEKRRGRWQFQPPEIAQIDSVHKEIFKFGTDFLISEEIKESVLGMKILGLKLWQIIGIAAILFASFLIKHIFALLFERVFISLLDRFKQKNIGSKYLLPVTKPIGMVCVFIFISMVYPLLQLPQIVGYYVVMALKGLIPLYGMISLYRLVNILEVYLTRLVNRTESKLDDQLVPLLKKILRAMVIVAGVLIILQNMNVPILPLLTGLSIGGLAFALAAQDTIKNFFGSMMIFIDKPFQIGDWITAGDDIDGMVEEVGFRSTRIRTFRNSVISVPNGQLADSTIDNNGLRQYRRFRTMLAITYDTPPERIEVFVQGLEQILLHHPNTNKDNYEIHLSEMGSHSLDILFYIFFSAPTWSDELKFKQEIILEILKLGRELSVHFAFPTQTLHVENLPGQASLSPEYTLTKEDLQARLNKYFNMEAKA</sequence>
<dbReference type="EMBL" id="FRAA01000002">
    <property type="protein sequence ID" value="SHJ94876.1"/>
    <property type="molecule type" value="Genomic_DNA"/>
</dbReference>
<dbReference type="PANTHER" id="PTHR43634:SF2">
    <property type="entry name" value="LOW CONDUCTANCE MECHANOSENSITIVE CHANNEL YNAI"/>
    <property type="match status" value="1"/>
</dbReference>
<evidence type="ECO:0000256" key="5">
    <source>
        <dbReference type="ARBA" id="ARBA00022989"/>
    </source>
</evidence>
<evidence type="ECO:0000256" key="6">
    <source>
        <dbReference type="ARBA" id="ARBA00023136"/>
    </source>
</evidence>
<dbReference type="SUPFAM" id="SSF50182">
    <property type="entry name" value="Sm-like ribonucleoproteins"/>
    <property type="match status" value="1"/>
</dbReference>
<comment type="subcellular location">
    <subcellularLocation>
        <location evidence="1">Cell membrane</location>
        <topology evidence="1">Multi-pass membrane protein</topology>
    </subcellularLocation>
</comment>
<keyword evidence="3" id="KW-1003">Cell membrane</keyword>
<dbReference type="InterPro" id="IPR006685">
    <property type="entry name" value="MscS_channel_2nd"/>
</dbReference>
<dbReference type="SUPFAM" id="SSF82689">
    <property type="entry name" value="Mechanosensitive channel protein MscS (YggB), C-terminal domain"/>
    <property type="match status" value="1"/>
</dbReference>
<accession>A0A1M6NGW8</accession>
<dbReference type="Gene3D" id="1.10.287.1260">
    <property type="match status" value="1"/>
</dbReference>
<evidence type="ECO:0000256" key="2">
    <source>
        <dbReference type="ARBA" id="ARBA00008017"/>
    </source>
</evidence>
<dbReference type="InterPro" id="IPR011014">
    <property type="entry name" value="MscS_channel_TM-2"/>
</dbReference>
<reference evidence="12" key="1">
    <citation type="submission" date="2016-11" db="EMBL/GenBank/DDBJ databases">
        <authorList>
            <person name="Varghese N."/>
            <person name="Submissions S."/>
        </authorList>
    </citation>
    <scope>NUCLEOTIDE SEQUENCE [LARGE SCALE GENOMIC DNA]</scope>
    <source>
        <strain evidence="12">DSM 26134</strain>
    </source>
</reference>
<feature type="transmembrane region" description="Helical" evidence="7">
    <location>
        <begin position="170"/>
        <end position="194"/>
    </location>
</feature>
<evidence type="ECO:0000256" key="4">
    <source>
        <dbReference type="ARBA" id="ARBA00022692"/>
    </source>
</evidence>
<evidence type="ECO:0000259" key="10">
    <source>
        <dbReference type="Pfam" id="PF21082"/>
    </source>
</evidence>
<dbReference type="InterPro" id="IPR010920">
    <property type="entry name" value="LSM_dom_sf"/>
</dbReference>
<evidence type="ECO:0000256" key="8">
    <source>
        <dbReference type="SAM" id="SignalP"/>
    </source>
</evidence>
<dbReference type="STRING" id="156994.SAMN04488028_102252"/>
<keyword evidence="8" id="KW-0732">Signal</keyword>
<name>A0A1M6NGW8_REIAG</name>
<organism evidence="11 12">
    <name type="scientific">Reichenbachiella agariperforans</name>
    <dbReference type="NCBI Taxonomy" id="156994"/>
    <lineage>
        <taxon>Bacteria</taxon>
        <taxon>Pseudomonadati</taxon>
        <taxon>Bacteroidota</taxon>
        <taxon>Cytophagia</taxon>
        <taxon>Cytophagales</taxon>
        <taxon>Reichenbachiellaceae</taxon>
        <taxon>Reichenbachiella</taxon>
    </lineage>
</organism>
<dbReference type="Pfam" id="PF00924">
    <property type="entry name" value="MS_channel_2nd"/>
    <property type="match status" value="1"/>
</dbReference>
<evidence type="ECO:0000313" key="11">
    <source>
        <dbReference type="EMBL" id="SHJ94876.1"/>
    </source>
</evidence>
<dbReference type="Proteomes" id="UP000184474">
    <property type="component" value="Unassembled WGS sequence"/>
</dbReference>
<feature type="domain" description="Mechanosensitive ion channel MscS" evidence="9">
    <location>
        <begin position="338"/>
        <end position="403"/>
    </location>
</feature>
<dbReference type="InterPro" id="IPR023408">
    <property type="entry name" value="MscS_beta-dom_sf"/>
</dbReference>
<dbReference type="GO" id="GO:0008381">
    <property type="term" value="F:mechanosensitive monoatomic ion channel activity"/>
    <property type="evidence" value="ECO:0007669"/>
    <property type="project" value="UniProtKB-ARBA"/>
</dbReference>
<dbReference type="GO" id="GO:0005886">
    <property type="term" value="C:plasma membrane"/>
    <property type="evidence" value="ECO:0007669"/>
    <property type="project" value="UniProtKB-SubCell"/>
</dbReference>
<gene>
    <name evidence="11" type="ORF">SAMN04488028_102252</name>
</gene>
<dbReference type="SUPFAM" id="SSF82861">
    <property type="entry name" value="Mechanosensitive channel protein MscS (YggB), transmembrane region"/>
    <property type="match status" value="1"/>
</dbReference>
<keyword evidence="5 7" id="KW-1133">Transmembrane helix</keyword>
<evidence type="ECO:0000259" key="9">
    <source>
        <dbReference type="Pfam" id="PF00924"/>
    </source>
</evidence>
<dbReference type="PANTHER" id="PTHR43634">
    <property type="entry name" value="OW CONDUCTANCE MECHANOSENSITIVE CHANNEL"/>
    <property type="match status" value="1"/>
</dbReference>
<feature type="chain" id="PRO_5009919746" evidence="8">
    <location>
        <begin position="21"/>
        <end position="542"/>
    </location>
</feature>
<dbReference type="InterPro" id="IPR045042">
    <property type="entry name" value="YnaI-like"/>
</dbReference>
<evidence type="ECO:0000256" key="3">
    <source>
        <dbReference type="ARBA" id="ARBA00022475"/>
    </source>
</evidence>
<evidence type="ECO:0000256" key="7">
    <source>
        <dbReference type="SAM" id="Phobius"/>
    </source>
</evidence>
<comment type="similarity">
    <text evidence="2">Belongs to the MscS (TC 1.A.23) family.</text>
</comment>
<dbReference type="Gene3D" id="2.30.30.60">
    <property type="match status" value="1"/>
</dbReference>
<dbReference type="InterPro" id="IPR049278">
    <property type="entry name" value="MS_channel_C"/>
</dbReference>
<evidence type="ECO:0000256" key="1">
    <source>
        <dbReference type="ARBA" id="ARBA00004651"/>
    </source>
</evidence>
<dbReference type="Pfam" id="PF21082">
    <property type="entry name" value="MS_channel_3rd"/>
    <property type="match status" value="1"/>
</dbReference>